<dbReference type="Proteomes" id="UP000003986">
    <property type="component" value="Unassembled WGS sequence"/>
</dbReference>
<keyword evidence="3 13" id="KW-0540">Nuclease</keyword>
<feature type="binding site" evidence="13">
    <location>
        <position position="68"/>
    </location>
    <ligand>
        <name>Mg(2+)</name>
        <dbReference type="ChEBI" id="CHEBI:18420"/>
        <label>2</label>
    </ligand>
</feature>
<feature type="compositionally biased region" description="Low complexity" evidence="15">
    <location>
        <begin position="197"/>
        <end position="219"/>
    </location>
</feature>
<keyword evidence="9 13" id="KW-0238">DNA-binding</keyword>
<dbReference type="GO" id="GO:0008821">
    <property type="term" value="F:crossover junction DNA endonuclease activity"/>
    <property type="evidence" value="ECO:0007669"/>
    <property type="project" value="UniProtKB-UniRule"/>
</dbReference>
<gene>
    <name evidence="13" type="primary">ruvC</name>
    <name evidence="16" type="ORF">SSGG_00613</name>
</gene>
<evidence type="ECO:0000256" key="11">
    <source>
        <dbReference type="ARBA" id="ARBA00023204"/>
    </source>
</evidence>
<feature type="active site" evidence="13">
    <location>
        <position position="141"/>
    </location>
</feature>
<dbReference type="NCBIfam" id="TIGR00228">
    <property type="entry name" value="ruvC"/>
    <property type="match status" value="1"/>
</dbReference>
<dbReference type="InterPro" id="IPR012337">
    <property type="entry name" value="RNaseH-like_sf"/>
</dbReference>
<reference evidence="17" key="1">
    <citation type="submission" date="2008-10" db="EMBL/GenBank/DDBJ databases">
        <authorList>
            <person name="Molnar K."/>
        </authorList>
    </citation>
    <scope>NUCLEOTIDE SEQUENCE [LARGE SCALE GENOMIC DNA]</scope>
    <source>
        <strain evidence="17">NRRL 15998</strain>
    </source>
</reference>
<comment type="subcellular location">
    <subcellularLocation>
        <location evidence="13">Cytoplasm</location>
    </subcellularLocation>
</comment>
<evidence type="ECO:0000313" key="16">
    <source>
        <dbReference type="EMBL" id="EFE73247.2"/>
    </source>
</evidence>
<comment type="cofactor">
    <cofactor evidence="13">
        <name>Mg(2+)</name>
        <dbReference type="ChEBI" id="CHEBI:18420"/>
    </cofactor>
    <text evidence="13">Binds 2 Mg(2+) ion per subunit.</text>
</comment>
<evidence type="ECO:0000256" key="3">
    <source>
        <dbReference type="ARBA" id="ARBA00022722"/>
    </source>
</evidence>
<comment type="catalytic activity">
    <reaction evidence="12 13">
        <text>Endonucleolytic cleavage at a junction such as a reciprocal single-stranded crossover between two homologous DNA duplexes (Holliday junction).</text>
        <dbReference type="EC" id="3.1.21.10"/>
    </reaction>
</comment>
<keyword evidence="8 13" id="KW-0460">Magnesium</keyword>
<evidence type="ECO:0000256" key="13">
    <source>
        <dbReference type="HAMAP-Rule" id="MF_00034"/>
    </source>
</evidence>
<dbReference type="EMBL" id="DS999644">
    <property type="protein sequence ID" value="EFE73247.2"/>
    <property type="molecule type" value="Genomic_DNA"/>
</dbReference>
<keyword evidence="11 13" id="KW-0234">DNA repair</keyword>
<keyword evidence="7 13" id="KW-0378">Hydrolase</keyword>
<dbReference type="EC" id="3.1.21.10" evidence="13 14"/>
<evidence type="ECO:0000256" key="10">
    <source>
        <dbReference type="ARBA" id="ARBA00023172"/>
    </source>
</evidence>
<dbReference type="SUPFAM" id="SSF53098">
    <property type="entry name" value="Ribonuclease H-like"/>
    <property type="match status" value="1"/>
</dbReference>
<keyword evidence="5 13" id="KW-0255">Endonuclease</keyword>
<proteinExistence type="inferred from homology"/>
<evidence type="ECO:0000256" key="12">
    <source>
        <dbReference type="ARBA" id="ARBA00029354"/>
    </source>
</evidence>
<evidence type="ECO:0000256" key="14">
    <source>
        <dbReference type="NCBIfam" id="TIGR00228"/>
    </source>
</evidence>
<dbReference type="HAMAP" id="MF_00034">
    <property type="entry name" value="RuvC"/>
    <property type="match status" value="1"/>
</dbReference>
<dbReference type="PRINTS" id="PR00696">
    <property type="entry name" value="RSOLVASERUVC"/>
</dbReference>
<dbReference type="InterPro" id="IPR002176">
    <property type="entry name" value="X-over_junc_endoDNase_RuvC"/>
</dbReference>
<comment type="subunit">
    <text evidence="13">Homodimer which binds Holliday junction (HJ) DNA. The HJ becomes 2-fold symmetrical on binding to RuvC with unstacked arms; it has a different conformation from HJ DNA in complex with RuvA. In the full resolvosome a probable DNA-RuvA(4)-RuvB(12)-RuvC(2) complex forms which resolves the HJ.</text>
</comment>
<keyword evidence="2 13" id="KW-0963">Cytoplasm</keyword>
<keyword evidence="10 13" id="KW-0233">DNA recombination</keyword>
<dbReference type="InterPro" id="IPR036397">
    <property type="entry name" value="RNaseH_sf"/>
</dbReference>
<dbReference type="Pfam" id="PF02075">
    <property type="entry name" value="RuvC"/>
    <property type="match status" value="1"/>
</dbReference>
<feature type="binding site" evidence="13">
    <location>
        <position position="7"/>
    </location>
    <ligand>
        <name>Mg(2+)</name>
        <dbReference type="ChEBI" id="CHEBI:18420"/>
        <label>1</label>
    </ligand>
</feature>
<feature type="region of interest" description="Disordered" evidence="15">
    <location>
        <begin position="164"/>
        <end position="246"/>
    </location>
</feature>
<comment type="function">
    <text evidence="13">The RuvA-RuvB-RuvC complex processes Holliday junction (HJ) DNA during genetic recombination and DNA repair. Endonuclease that resolves HJ intermediates. Cleaves cruciform DNA by making single-stranded nicks across the HJ at symmetrical positions within the homologous arms, yielding a 5'-phosphate and a 3'-hydroxyl group; requires a central core of homology in the junction. The consensus cleavage sequence is 5'-(A/T)TT(C/G)-3'. Cleavage occurs on the 3'-side of the TT dinucleotide at the point of strand exchange. HJ branch migration catalyzed by RuvA-RuvB allows RuvC to scan DNA until it finds its consensus sequence, where it cleaves and resolves the cruciform DNA.</text>
</comment>
<evidence type="ECO:0000256" key="15">
    <source>
        <dbReference type="SAM" id="MobiDB-lite"/>
    </source>
</evidence>
<keyword evidence="4 13" id="KW-0479">Metal-binding</keyword>
<dbReference type="GO" id="GO:0048476">
    <property type="term" value="C:Holliday junction resolvase complex"/>
    <property type="evidence" value="ECO:0007669"/>
    <property type="project" value="UniProtKB-UniRule"/>
</dbReference>
<protein>
    <recommendedName>
        <fullName evidence="13 14">Crossover junction endodeoxyribonuclease RuvC</fullName>
        <ecNumber evidence="13 14">3.1.21.10</ecNumber>
    </recommendedName>
    <alternativeName>
        <fullName evidence="13">Holliday junction nuclease RuvC</fullName>
    </alternativeName>
    <alternativeName>
        <fullName evidence="13">Holliday junction resolvase RuvC</fullName>
    </alternativeName>
</protein>
<dbReference type="PANTHER" id="PTHR30194">
    <property type="entry name" value="CROSSOVER JUNCTION ENDODEOXYRIBONUCLEASE RUVC"/>
    <property type="match status" value="1"/>
</dbReference>
<feature type="active site" evidence="13">
    <location>
        <position position="7"/>
    </location>
</feature>
<dbReference type="GO" id="GO:0005737">
    <property type="term" value="C:cytoplasm"/>
    <property type="evidence" value="ECO:0007669"/>
    <property type="project" value="UniProtKB-SubCell"/>
</dbReference>
<dbReference type="CDD" id="cd16962">
    <property type="entry name" value="RuvC"/>
    <property type="match status" value="1"/>
</dbReference>
<evidence type="ECO:0000256" key="5">
    <source>
        <dbReference type="ARBA" id="ARBA00022759"/>
    </source>
</evidence>
<dbReference type="GO" id="GO:0003677">
    <property type="term" value="F:DNA binding"/>
    <property type="evidence" value="ECO:0007669"/>
    <property type="project" value="UniProtKB-KW"/>
</dbReference>
<evidence type="ECO:0000256" key="2">
    <source>
        <dbReference type="ARBA" id="ARBA00022490"/>
    </source>
</evidence>
<dbReference type="PROSITE" id="PS01321">
    <property type="entry name" value="RUVC"/>
    <property type="match status" value="1"/>
</dbReference>
<name>D6ALK9_STRFL</name>
<dbReference type="FunFam" id="3.30.420.10:FF:000002">
    <property type="entry name" value="Crossover junction endodeoxyribonuclease RuvC"/>
    <property type="match status" value="1"/>
</dbReference>
<dbReference type="GO" id="GO:0000287">
    <property type="term" value="F:magnesium ion binding"/>
    <property type="evidence" value="ECO:0007669"/>
    <property type="project" value="UniProtKB-UniRule"/>
</dbReference>
<evidence type="ECO:0000256" key="9">
    <source>
        <dbReference type="ARBA" id="ARBA00023125"/>
    </source>
</evidence>
<dbReference type="Gene3D" id="3.30.420.10">
    <property type="entry name" value="Ribonuclease H-like superfamily/Ribonuclease H"/>
    <property type="match status" value="1"/>
</dbReference>
<sequence>MRVLGVDPGLTRCGVGVVEGVAGRPLTMLGVGVVRTSSDAELGDRLVAVERGIEAWLDEYSPGCVAVERVFAQHNVRTVMGTAQASAIAMLCAARRGIPVALHTPSEVKAAVTGSGRAEKAQVGAMVTRLLRLDAPPKPADAADALALAICHIWRAPAQNRLQQAVAAHRTPSASRRQTTPGISRTPGASATPRTPGTSGASATPRTAGTTGTSRTSGTDPAPGASAAPRTSGASRAPRTLKGRSA</sequence>
<evidence type="ECO:0000313" key="17">
    <source>
        <dbReference type="Proteomes" id="UP000003986"/>
    </source>
</evidence>
<keyword evidence="6 13" id="KW-0227">DNA damage</keyword>
<feature type="binding site" evidence="13">
    <location>
        <position position="141"/>
    </location>
    <ligand>
        <name>Mg(2+)</name>
        <dbReference type="ChEBI" id="CHEBI:18420"/>
        <label>1</label>
    </ligand>
</feature>
<reference evidence="17" key="2">
    <citation type="submission" date="2008-12" db="EMBL/GenBank/DDBJ databases">
        <title>Annotation of Streptomyces roseosporus strain NRRL 15998.</title>
        <authorList>
            <consortium name="The Broad Institute Genome Sequencing Platform"/>
            <consortium name="Broad Institute Microbial Sequencing Center"/>
            <person name="Fischbach M."/>
            <person name="Ward D."/>
            <person name="Young S."/>
            <person name="Kodira C.D."/>
            <person name="Zeng Q."/>
            <person name="Koehrsen M."/>
            <person name="Godfrey P."/>
            <person name="Alvarado L."/>
            <person name="Berlin A.M."/>
            <person name="Borenstein D."/>
            <person name="Chen Z."/>
            <person name="Engels R."/>
            <person name="Freedman E."/>
            <person name="Gellesch M."/>
            <person name="Goldberg J."/>
            <person name="Griggs A."/>
            <person name="Gujja S."/>
            <person name="Heiman D.I."/>
            <person name="Hepburn T.A."/>
            <person name="Howarth C."/>
            <person name="Jen D."/>
            <person name="Larson L."/>
            <person name="Lewis B."/>
            <person name="Mehta T."/>
            <person name="Park D."/>
            <person name="Pearson M."/>
            <person name="Roberts A."/>
            <person name="Saif S."/>
            <person name="Shea T.D."/>
            <person name="Shenoy N."/>
            <person name="Sisk P."/>
            <person name="Stolte C."/>
            <person name="Sykes S.N."/>
            <person name="Walk T."/>
            <person name="White J."/>
            <person name="Yandava C."/>
            <person name="Straight P."/>
            <person name="Clardy J."/>
            <person name="Hung D."/>
            <person name="Kolter R."/>
            <person name="Mekalanos J."/>
            <person name="Walker S."/>
            <person name="Walsh C.T."/>
            <person name="Wieland B.L.C."/>
            <person name="Ilzarbe M."/>
            <person name="Galagan J."/>
            <person name="Nusbaum C."/>
            <person name="Birren B."/>
        </authorList>
    </citation>
    <scope>NUCLEOTIDE SEQUENCE [LARGE SCALE GENOMIC DNA]</scope>
    <source>
        <strain evidence="17">NRRL 15998</strain>
    </source>
</reference>
<evidence type="ECO:0000256" key="4">
    <source>
        <dbReference type="ARBA" id="ARBA00022723"/>
    </source>
</evidence>
<dbReference type="PANTHER" id="PTHR30194:SF3">
    <property type="entry name" value="CROSSOVER JUNCTION ENDODEOXYRIBONUCLEASE RUVC"/>
    <property type="match status" value="1"/>
</dbReference>
<organism evidence="16 17">
    <name type="scientific">Streptomyces filamentosus NRRL 15998</name>
    <dbReference type="NCBI Taxonomy" id="457431"/>
    <lineage>
        <taxon>Bacteria</taxon>
        <taxon>Bacillati</taxon>
        <taxon>Actinomycetota</taxon>
        <taxon>Actinomycetes</taxon>
        <taxon>Kitasatosporales</taxon>
        <taxon>Streptomycetaceae</taxon>
        <taxon>Streptomyces</taxon>
    </lineage>
</organism>
<dbReference type="GO" id="GO:0006310">
    <property type="term" value="P:DNA recombination"/>
    <property type="evidence" value="ECO:0007669"/>
    <property type="project" value="UniProtKB-UniRule"/>
</dbReference>
<comment type="similarity">
    <text evidence="1 13">Belongs to the RuvC family.</text>
</comment>
<dbReference type="InterPro" id="IPR020563">
    <property type="entry name" value="X-over_junc_endoDNase_Mg_BS"/>
</dbReference>
<feature type="active site" evidence="13">
    <location>
        <position position="68"/>
    </location>
</feature>
<dbReference type="AlphaFoldDB" id="D6ALK9"/>
<evidence type="ECO:0000256" key="1">
    <source>
        <dbReference type="ARBA" id="ARBA00009518"/>
    </source>
</evidence>
<evidence type="ECO:0000256" key="6">
    <source>
        <dbReference type="ARBA" id="ARBA00022763"/>
    </source>
</evidence>
<accession>D6ALK9</accession>
<feature type="compositionally biased region" description="Polar residues" evidence="15">
    <location>
        <begin position="172"/>
        <end position="196"/>
    </location>
</feature>
<evidence type="ECO:0000256" key="8">
    <source>
        <dbReference type="ARBA" id="ARBA00022842"/>
    </source>
</evidence>
<evidence type="ECO:0000256" key="7">
    <source>
        <dbReference type="ARBA" id="ARBA00022801"/>
    </source>
</evidence>
<dbReference type="GO" id="GO:0006281">
    <property type="term" value="P:DNA repair"/>
    <property type="evidence" value="ECO:0007669"/>
    <property type="project" value="UniProtKB-UniRule"/>
</dbReference>